<dbReference type="Proteomes" id="UP000325755">
    <property type="component" value="Chromosome"/>
</dbReference>
<dbReference type="EMBL" id="CP044205">
    <property type="protein sequence ID" value="QFY41955.1"/>
    <property type="molecule type" value="Genomic_DNA"/>
</dbReference>
<gene>
    <name evidence="1" type="ORF">F6R98_04365</name>
</gene>
<evidence type="ECO:0008006" key="3">
    <source>
        <dbReference type="Google" id="ProtNLM"/>
    </source>
</evidence>
<dbReference type="InParanoid" id="A0A5Q0BDM8"/>
<organism evidence="1 2">
    <name type="scientific">Candidatus Methylospira mobilis</name>
    <dbReference type="NCBI Taxonomy" id="1808979"/>
    <lineage>
        <taxon>Bacteria</taxon>
        <taxon>Pseudomonadati</taxon>
        <taxon>Pseudomonadota</taxon>
        <taxon>Gammaproteobacteria</taxon>
        <taxon>Methylococcales</taxon>
        <taxon>Methylococcaceae</taxon>
        <taxon>Candidatus Methylospira</taxon>
    </lineage>
</organism>
<dbReference type="KEGG" id="mmob:F6R98_04365"/>
<accession>A0A5Q0BDM8</accession>
<evidence type="ECO:0000313" key="2">
    <source>
        <dbReference type="Proteomes" id="UP000325755"/>
    </source>
</evidence>
<sequence length="391" mass="43817">MNKLIVLLIVFVVNGLSSCTWVDEEKMGDLVYNEYPKGSSPLRITLIDDNSHIKNPTVELYNISLEYDLKEAYLNGIKSMLMSIFSGVDISSSPVNTDRFYAIPYFDYVTDYSGKYNAAFKFMVRIDIFESDTGALVKSYRTSDRVDFQSPHHATSIGMLNAFTFYSMAPVTMPIASKIDGEYGKNLIEATIKNSLDDIRSEINNDASLIMDKSSIVNCYSILKSDPSVGNIASKIAIGNIDDQSVAMMSNDDKPTFAETKEIEIYKEKAAQCWGDADRFYSNSYVSKALKVLHEETKSVFLNLLTLLENKAITYGEFARMRQSIASASIAAREDINIELSKETAPHAWKALQIASEAHSSDNKIIEDIAHKLHVNIINIKKENAENFTMH</sequence>
<name>A0A5Q0BDM8_9GAMM</name>
<dbReference type="AlphaFoldDB" id="A0A5Q0BDM8"/>
<dbReference type="PROSITE" id="PS51257">
    <property type="entry name" value="PROKAR_LIPOPROTEIN"/>
    <property type="match status" value="1"/>
</dbReference>
<dbReference type="RefSeq" id="WP_153247940.1">
    <property type="nucleotide sequence ID" value="NZ_CP044205.1"/>
</dbReference>
<keyword evidence="2" id="KW-1185">Reference proteome</keyword>
<protein>
    <recommendedName>
        <fullName evidence="3">Lipoprotein</fullName>
    </recommendedName>
</protein>
<evidence type="ECO:0000313" key="1">
    <source>
        <dbReference type="EMBL" id="QFY41955.1"/>
    </source>
</evidence>
<proteinExistence type="predicted"/>
<reference evidence="1 2" key="1">
    <citation type="submission" date="2019-09" db="EMBL/GenBank/DDBJ databases">
        <title>Ecophysiology of the spiral-shaped methanotroph Methylospira mobilis as revealed by the complete genome sequence.</title>
        <authorList>
            <person name="Oshkin I.Y."/>
            <person name="Dedysh S.N."/>
            <person name="Miroshnikov K."/>
            <person name="Danilova O.V."/>
            <person name="Hakobyan A."/>
            <person name="Liesack W."/>
        </authorList>
    </citation>
    <scope>NUCLEOTIDE SEQUENCE [LARGE SCALE GENOMIC DNA]</scope>
    <source>
        <strain evidence="1 2">Shm1</strain>
    </source>
</reference>